<dbReference type="PANTHER" id="PTHR46825:SF9">
    <property type="entry name" value="BETA-LACTAMASE-RELATED DOMAIN-CONTAINING PROTEIN"/>
    <property type="match status" value="1"/>
</dbReference>
<feature type="signal peptide" evidence="2">
    <location>
        <begin position="1"/>
        <end position="16"/>
    </location>
</feature>
<evidence type="ECO:0000256" key="1">
    <source>
        <dbReference type="ARBA" id="ARBA00038215"/>
    </source>
</evidence>
<dbReference type="EMBL" id="KZ825643">
    <property type="protein sequence ID" value="PYI25487.1"/>
    <property type="molecule type" value="Genomic_DNA"/>
</dbReference>
<evidence type="ECO:0000313" key="4">
    <source>
        <dbReference type="EMBL" id="PYI25487.1"/>
    </source>
</evidence>
<dbReference type="SUPFAM" id="SSF56601">
    <property type="entry name" value="beta-lactamase/transpeptidase-like"/>
    <property type="match status" value="1"/>
</dbReference>
<feature type="chain" id="PRO_5016055782" evidence="2">
    <location>
        <begin position="17"/>
        <end position="534"/>
    </location>
</feature>
<organism evidence="4 5">
    <name type="scientific">Aspergillus indologenus CBS 114.80</name>
    <dbReference type="NCBI Taxonomy" id="1450541"/>
    <lineage>
        <taxon>Eukaryota</taxon>
        <taxon>Fungi</taxon>
        <taxon>Dikarya</taxon>
        <taxon>Ascomycota</taxon>
        <taxon>Pezizomycotina</taxon>
        <taxon>Eurotiomycetes</taxon>
        <taxon>Eurotiomycetidae</taxon>
        <taxon>Eurotiales</taxon>
        <taxon>Aspergillaceae</taxon>
        <taxon>Aspergillus</taxon>
        <taxon>Aspergillus subgen. Circumdati</taxon>
    </lineage>
</organism>
<dbReference type="InterPro" id="IPR050491">
    <property type="entry name" value="AmpC-like"/>
</dbReference>
<reference evidence="4 5" key="1">
    <citation type="submission" date="2018-02" db="EMBL/GenBank/DDBJ databases">
        <title>The genomes of Aspergillus section Nigri reveals drivers in fungal speciation.</title>
        <authorList>
            <consortium name="DOE Joint Genome Institute"/>
            <person name="Vesth T.C."/>
            <person name="Nybo J."/>
            <person name="Theobald S."/>
            <person name="Brandl J."/>
            <person name="Frisvad J.C."/>
            <person name="Nielsen K.F."/>
            <person name="Lyhne E.K."/>
            <person name="Kogle M.E."/>
            <person name="Kuo A."/>
            <person name="Riley R."/>
            <person name="Clum A."/>
            <person name="Nolan M."/>
            <person name="Lipzen A."/>
            <person name="Salamov A."/>
            <person name="Henrissat B."/>
            <person name="Wiebenga A."/>
            <person name="De vries R.P."/>
            <person name="Grigoriev I.V."/>
            <person name="Mortensen U.H."/>
            <person name="Andersen M.R."/>
            <person name="Baker S.E."/>
        </authorList>
    </citation>
    <scope>NUCLEOTIDE SEQUENCE [LARGE SCALE GENOMIC DNA]</scope>
    <source>
        <strain evidence="4 5">CBS 114.80</strain>
    </source>
</reference>
<dbReference type="Proteomes" id="UP000248817">
    <property type="component" value="Unassembled WGS sequence"/>
</dbReference>
<proteinExistence type="inferred from homology"/>
<accession>A0A2V5INL8</accession>
<dbReference type="AlphaFoldDB" id="A0A2V5INL8"/>
<dbReference type="Pfam" id="PF00144">
    <property type="entry name" value="Beta-lactamase"/>
    <property type="match status" value="1"/>
</dbReference>
<dbReference type="InterPro" id="IPR012338">
    <property type="entry name" value="Beta-lactam/transpept-like"/>
</dbReference>
<protein>
    <submittedName>
        <fullName evidence="4">Beta-lactamase/transpeptidase-like protein</fullName>
    </submittedName>
</protein>
<dbReference type="InterPro" id="IPR001466">
    <property type="entry name" value="Beta-lactam-related"/>
</dbReference>
<evidence type="ECO:0000313" key="5">
    <source>
        <dbReference type="Proteomes" id="UP000248817"/>
    </source>
</evidence>
<evidence type="ECO:0000259" key="3">
    <source>
        <dbReference type="Pfam" id="PF00144"/>
    </source>
</evidence>
<feature type="domain" description="Beta-lactamase-related" evidence="3">
    <location>
        <begin position="33"/>
        <end position="359"/>
    </location>
</feature>
<dbReference type="Gene3D" id="3.40.710.10">
    <property type="entry name" value="DD-peptidase/beta-lactamase superfamily"/>
    <property type="match status" value="1"/>
</dbReference>
<name>A0A2V5INL8_9EURO</name>
<evidence type="ECO:0000256" key="2">
    <source>
        <dbReference type="SAM" id="SignalP"/>
    </source>
</evidence>
<keyword evidence="2" id="KW-0732">Signal</keyword>
<comment type="similarity">
    <text evidence="1">Belongs to the peptidase S12 family.</text>
</comment>
<dbReference type="PANTHER" id="PTHR46825">
    <property type="entry name" value="D-ALANYL-D-ALANINE-CARBOXYPEPTIDASE/ENDOPEPTIDASE AMPH"/>
    <property type="match status" value="1"/>
</dbReference>
<gene>
    <name evidence="4" type="ORF">BP00DRAFT_490850</name>
</gene>
<sequence length="534" mass="59274">MLLSLFVFLILLGTQLLRIPPNKSNSKIFTKAFDRRIEQLLEHFSIPGLAISVVQDDEVLARGYGVSDIETSQAVTEHTLFFGGSTTKAFTAAAASLLVDDNHQYPSIQWTTPVHSIIPDDFVMIEPWYTAHVTVADILSHRSGLPRHDWLLLTNLTQQEIVQKIRYLPLTAEIRTKFQYSNLMYITAAHMIESVSGQSLPSFLTERIWGPLNMSETYLSLADAQRAGRNISQGYYLGTDRKLLSTQRVSMRNSRGAGNILSSVADYAKWISTLLRRAPPLSEAAYRALFGAHSFASKEPVVPFVSPTLYGMGWVVQTYRGETVIQHAGSQYGFGSLVVLLPKRKLGVVIMGNNMRGANAAADIIAFDIIDDLLDIPKDERFDWRRRADERLAADTLTTDTFRELYPVLPDPPLLYPLNLSAYEGTFVHAAYPNLTLSSDCSETAGGIVYENGTGAKLCASLVEPGDYFPKPLSLEMYHVSGTSWVLVTTIAGAMSAARVEFRYDADGRKVSHMGAEVESSMARTGEKVWWARV</sequence>
<keyword evidence="5" id="KW-1185">Reference proteome</keyword>